<dbReference type="GO" id="GO:0004113">
    <property type="term" value="F:2',3'-cyclic-nucleotide 3'-phosphodiesterase activity"/>
    <property type="evidence" value="ECO:0007669"/>
    <property type="project" value="InterPro"/>
</dbReference>
<accession>A0A1M7YE15</accession>
<feature type="short sequence motif" description="HXTX 1" evidence="2">
    <location>
        <begin position="44"/>
        <end position="47"/>
    </location>
</feature>
<reference evidence="3 4" key="1">
    <citation type="submission" date="2016-12" db="EMBL/GenBank/DDBJ databases">
        <authorList>
            <person name="Song W.-J."/>
            <person name="Kurnit D.M."/>
        </authorList>
    </citation>
    <scope>NUCLEOTIDE SEQUENCE [LARGE SCALE GENOMIC DNA]</scope>
    <source>
        <strain evidence="3 4">DSM 12503</strain>
    </source>
</reference>
<keyword evidence="4" id="KW-1185">Reference proteome</keyword>
<feature type="active site" description="Proton acceptor" evidence="2">
    <location>
        <position position="129"/>
    </location>
</feature>
<evidence type="ECO:0000313" key="3">
    <source>
        <dbReference type="EMBL" id="SHO50819.1"/>
    </source>
</evidence>
<dbReference type="Proteomes" id="UP000184612">
    <property type="component" value="Unassembled WGS sequence"/>
</dbReference>
<evidence type="ECO:0000313" key="4">
    <source>
        <dbReference type="Proteomes" id="UP000184612"/>
    </source>
</evidence>
<keyword evidence="3" id="KW-0436">Ligase</keyword>
<evidence type="ECO:0000256" key="2">
    <source>
        <dbReference type="HAMAP-Rule" id="MF_01940"/>
    </source>
</evidence>
<dbReference type="Gene3D" id="3.90.1140.10">
    <property type="entry name" value="Cyclic phosphodiesterase"/>
    <property type="match status" value="1"/>
</dbReference>
<name>A0A1M7YE15_9FIRM</name>
<dbReference type="PANTHER" id="PTHR35561">
    <property type="entry name" value="RNA 2',3'-CYCLIC PHOSPHODIESTERASE"/>
    <property type="match status" value="1"/>
</dbReference>
<dbReference type="OrthoDB" id="9789350at2"/>
<dbReference type="GO" id="GO:0016874">
    <property type="term" value="F:ligase activity"/>
    <property type="evidence" value="ECO:0007669"/>
    <property type="project" value="UniProtKB-KW"/>
</dbReference>
<dbReference type="EC" id="3.1.4.58" evidence="2"/>
<dbReference type="InterPro" id="IPR009097">
    <property type="entry name" value="Cyclic_Pdiesterase"/>
</dbReference>
<dbReference type="NCBIfam" id="TIGR02258">
    <property type="entry name" value="2_5_ligase"/>
    <property type="match status" value="1"/>
</dbReference>
<comment type="function">
    <text evidence="2">Hydrolyzes RNA 2',3'-cyclic phosphodiester to an RNA 2'-phosphomonoester.</text>
</comment>
<dbReference type="SUPFAM" id="SSF55144">
    <property type="entry name" value="LigT-like"/>
    <property type="match status" value="1"/>
</dbReference>
<dbReference type="GO" id="GO:0008664">
    <property type="term" value="F:RNA 2',3'-cyclic 3'-phosphodiesterase activity"/>
    <property type="evidence" value="ECO:0007669"/>
    <property type="project" value="UniProtKB-EC"/>
</dbReference>
<dbReference type="STRING" id="1121345.SAMN02745217_02921"/>
<feature type="active site" description="Proton donor" evidence="2">
    <location>
        <position position="44"/>
    </location>
</feature>
<protein>
    <recommendedName>
        <fullName evidence="2">RNA 2',3'-cyclic phosphodiesterase</fullName>
        <shortName evidence="2">RNA 2',3'-CPDase</shortName>
        <ecNumber evidence="2">3.1.4.58</ecNumber>
    </recommendedName>
</protein>
<sequence length="184" mass="21055">MEKFYRLFVAIDFGEEEKEKLYNYGMTVRENSVKGNFTHKENLHLTLAFIGETRRRKEAEEALKDGVIKSRITPFAIETEKLGRFKSRGGDILWVGLKESPELICLHEKITESLRRKDFNIEEQQLKAHLTVGRGVVLNKTAVVEELSAAVPGMRIPVNTIHLMNSLRIDGKLTYSSLYKVSLC</sequence>
<gene>
    <name evidence="3" type="ORF">SAMN02745217_02921</name>
</gene>
<comment type="similarity">
    <text evidence="2">Belongs to the 2H phosphoesterase superfamily. ThpR family.</text>
</comment>
<feature type="short sequence motif" description="HXTX 2" evidence="2">
    <location>
        <begin position="129"/>
        <end position="132"/>
    </location>
</feature>
<dbReference type="EMBL" id="FRFD01000008">
    <property type="protein sequence ID" value="SHO50819.1"/>
    <property type="molecule type" value="Genomic_DNA"/>
</dbReference>
<dbReference type="Pfam" id="PF13563">
    <property type="entry name" value="2_5_RNA_ligase2"/>
    <property type="match status" value="1"/>
</dbReference>
<organism evidence="3 4">
    <name type="scientific">Anaerocolumna xylanovorans DSM 12503</name>
    <dbReference type="NCBI Taxonomy" id="1121345"/>
    <lineage>
        <taxon>Bacteria</taxon>
        <taxon>Bacillati</taxon>
        <taxon>Bacillota</taxon>
        <taxon>Clostridia</taxon>
        <taxon>Lachnospirales</taxon>
        <taxon>Lachnospiraceae</taxon>
        <taxon>Anaerocolumna</taxon>
    </lineage>
</organism>
<keyword evidence="1 2" id="KW-0378">Hydrolase</keyword>
<dbReference type="AlphaFoldDB" id="A0A1M7YE15"/>
<comment type="catalytic activity">
    <reaction evidence="2">
        <text>a 3'-end 2',3'-cyclophospho-ribonucleotide-RNA + H2O = a 3'-end 2'-phospho-ribonucleotide-RNA + H(+)</text>
        <dbReference type="Rhea" id="RHEA:11828"/>
        <dbReference type="Rhea" id="RHEA-COMP:10464"/>
        <dbReference type="Rhea" id="RHEA-COMP:17353"/>
        <dbReference type="ChEBI" id="CHEBI:15377"/>
        <dbReference type="ChEBI" id="CHEBI:15378"/>
        <dbReference type="ChEBI" id="CHEBI:83064"/>
        <dbReference type="ChEBI" id="CHEBI:173113"/>
        <dbReference type="EC" id="3.1.4.58"/>
    </reaction>
</comment>
<proteinExistence type="inferred from homology"/>
<dbReference type="RefSeq" id="WP_073589569.1">
    <property type="nucleotide sequence ID" value="NZ_FRFD01000008.1"/>
</dbReference>
<dbReference type="InterPro" id="IPR004175">
    <property type="entry name" value="RNA_CPDase"/>
</dbReference>
<dbReference type="PANTHER" id="PTHR35561:SF1">
    <property type="entry name" value="RNA 2',3'-CYCLIC PHOSPHODIESTERASE"/>
    <property type="match status" value="1"/>
</dbReference>
<dbReference type="HAMAP" id="MF_01940">
    <property type="entry name" value="RNA_CPDase"/>
    <property type="match status" value="1"/>
</dbReference>
<evidence type="ECO:0000256" key="1">
    <source>
        <dbReference type="ARBA" id="ARBA00022801"/>
    </source>
</evidence>